<dbReference type="InterPro" id="IPR018056">
    <property type="entry name" value="Kringle_CS"/>
</dbReference>
<dbReference type="CDD" id="cd00054">
    <property type="entry name" value="EGF_CA"/>
    <property type="match status" value="1"/>
</dbReference>
<dbReference type="InterPro" id="IPR033116">
    <property type="entry name" value="TRYPSIN_SER"/>
</dbReference>
<keyword evidence="11" id="KW-0617">Plasminogen activation</keyword>
<reference evidence="20" key="1">
    <citation type="journal article" date="2021" name="Cell">
        <title>Tracing the genetic footprints of vertebrate landing in non-teleost ray-finned fishes.</title>
        <authorList>
            <person name="Bi X."/>
            <person name="Wang K."/>
            <person name="Yang L."/>
            <person name="Pan H."/>
            <person name="Jiang H."/>
            <person name="Wei Q."/>
            <person name="Fang M."/>
            <person name="Yu H."/>
            <person name="Zhu C."/>
            <person name="Cai Y."/>
            <person name="He Y."/>
            <person name="Gan X."/>
            <person name="Zeng H."/>
            <person name="Yu D."/>
            <person name="Zhu Y."/>
            <person name="Jiang H."/>
            <person name="Qiu Q."/>
            <person name="Yang H."/>
            <person name="Zhang Y.E."/>
            <person name="Wang W."/>
            <person name="Zhu M."/>
            <person name="He S."/>
            <person name="Zhang G."/>
        </authorList>
    </citation>
    <scope>NUCLEOTIDE SEQUENCE</scope>
    <source>
        <strain evidence="20">Pddl_001</strain>
    </source>
</reference>
<dbReference type="PROSITE" id="PS50070">
    <property type="entry name" value="KRINGLE_2"/>
    <property type="match status" value="2"/>
</dbReference>
<evidence type="ECO:0000259" key="18">
    <source>
        <dbReference type="PROSITE" id="PS50070"/>
    </source>
</evidence>
<feature type="domain" description="Peptidase S1" evidence="19">
    <location>
        <begin position="466"/>
        <end position="710"/>
    </location>
</feature>
<dbReference type="InterPro" id="IPR038178">
    <property type="entry name" value="Kringle_sf"/>
</dbReference>
<dbReference type="PANTHER" id="PTHR24264">
    <property type="entry name" value="TRYPSIN-RELATED"/>
    <property type="match status" value="1"/>
</dbReference>
<feature type="non-terminal residue" evidence="20">
    <location>
        <position position="714"/>
    </location>
</feature>
<keyword evidence="9 13" id="KW-1015">Disulfide bond</keyword>
<feature type="compositionally biased region" description="Basic and acidic residues" evidence="16">
    <location>
        <begin position="111"/>
        <end position="124"/>
    </location>
</feature>
<dbReference type="InterPro" id="IPR018114">
    <property type="entry name" value="TRYPSIN_HIS"/>
</dbReference>
<evidence type="ECO:0000256" key="8">
    <source>
        <dbReference type="ARBA" id="ARBA00022825"/>
    </source>
</evidence>
<evidence type="ECO:0000256" key="13">
    <source>
        <dbReference type="PROSITE-ProRule" id="PRU00076"/>
    </source>
</evidence>
<keyword evidence="5 15" id="KW-0645">Protease</keyword>
<evidence type="ECO:0000256" key="15">
    <source>
        <dbReference type="RuleBase" id="RU363034"/>
    </source>
</evidence>
<feature type="domain" description="Kringle" evidence="18">
    <location>
        <begin position="257"/>
        <end position="339"/>
    </location>
</feature>
<feature type="disulfide bond" evidence="13">
    <location>
        <begin position="222"/>
        <end position="239"/>
    </location>
</feature>
<dbReference type="SMART" id="SM00020">
    <property type="entry name" value="Tryp_SPc"/>
    <property type="match status" value="1"/>
</dbReference>
<evidence type="ECO:0000256" key="9">
    <source>
        <dbReference type="ARBA" id="ARBA00023157"/>
    </source>
</evidence>
<dbReference type="InterPro" id="IPR000001">
    <property type="entry name" value="Kringle"/>
</dbReference>
<evidence type="ECO:0000256" key="12">
    <source>
        <dbReference type="ARBA" id="ARBA00036320"/>
    </source>
</evidence>
<keyword evidence="21" id="KW-1185">Reference proteome</keyword>
<dbReference type="SMART" id="SM00130">
    <property type="entry name" value="KR"/>
    <property type="match status" value="2"/>
</dbReference>
<dbReference type="PROSITE" id="PS00134">
    <property type="entry name" value="TRYPSIN_HIS"/>
    <property type="match status" value="1"/>
</dbReference>
<evidence type="ECO:0000256" key="14">
    <source>
        <dbReference type="PROSITE-ProRule" id="PRU00121"/>
    </source>
</evidence>
<feature type="domain" description="EGF-like" evidence="17">
    <location>
        <begin position="213"/>
        <end position="251"/>
    </location>
</feature>
<evidence type="ECO:0000256" key="10">
    <source>
        <dbReference type="ARBA" id="ARBA00023180"/>
    </source>
</evidence>
<accession>A0ABS2YDJ4</accession>
<dbReference type="Gene3D" id="2.40.20.10">
    <property type="entry name" value="Plasminogen Kringle 4"/>
    <property type="match status" value="2"/>
</dbReference>
<dbReference type="InterPro" id="IPR001314">
    <property type="entry name" value="Peptidase_S1A"/>
</dbReference>
<dbReference type="PROSITE" id="PS01186">
    <property type="entry name" value="EGF_2"/>
    <property type="match status" value="1"/>
</dbReference>
<evidence type="ECO:0000256" key="6">
    <source>
        <dbReference type="ARBA" id="ARBA00022729"/>
    </source>
</evidence>
<dbReference type="Gene3D" id="2.40.10.10">
    <property type="entry name" value="Trypsin-like serine proteases"/>
    <property type="match status" value="2"/>
</dbReference>
<gene>
    <name evidence="20" type="primary">Plat</name>
    <name evidence="20" type="ORF">GTO93_0020882</name>
</gene>
<proteinExistence type="predicted"/>
<dbReference type="InterPro" id="IPR001254">
    <property type="entry name" value="Trypsin_dom"/>
</dbReference>
<evidence type="ECO:0000256" key="5">
    <source>
        <dbReference type="ARBA" id="ARBA00022670"/>
    </source>
</evidence>
<evidence type="ECO:0000256" key="7">
    <source>
        <dbReference type="ARBA" id="ARBA00022801"/>
    </source>
</evidence>
<dbReference type="InterPro" id="IPR009003">
    <property type="entry name" value="Peptidase_S1_PA"/>
</dbReference>
<evidence type="ECO:0000256" key="3">
    <source>
        <dbReference type="ARBA" id="ARBA00022525"/>
    </source>
</evidence>
<dbReference type="Pfam" id="PF00051">
    <property type="entry name" value="Kringle"/>
    <property type="match status" value="2"/>
</dbReference>
<keyword evidence="4 14" id="KW-0420">Kringle</keyword>
<dbReference type="Pfam" id="PF00089">
    <property type="entry name" value="Trypsin"/>
    <property type="match status" value="1"/>
</dbReference>
<dbReference type="PROSITE" id="PS00022">
    <property type="entry name" value="EGF_1"/>
    <property type="match status" value="1"/>
</dbReference>
<comment type="subcellular location">
    <subcellularLocation>
        <location evidence="2">Secreted</location>
        <location evidence="2">Extracellular space</location>
    </subcellularLocation>
</comment>
<evidence type="ECO:0000313" key="20">
    <source>
        <dbReference type="EMBL" id="MBN3284780.1"/>
    </source>
</evidence>
<dbReference type="PANTHER" id="PTHR24264:SF42">
    <property type="entry name" value="TISSUE-TYPE PLASMINOGEN ACTIVATOR"/>
    <property type="match status" value="1"/>
</dbReference>
<feature type="region of interest" description="Disordered" evidence="16">
    <location>
        <begin position="109"/>
        <end position="128"/>
    </location>
</feature>
<dbReference type="CDD" id="cd00190">
    <property type="entry name" value="Tryp_SPc"/>
    <property type="match status" value="1"/>
</dbReference>
<evidence type="ECO:0000256" key="4">
    <source>
        <dbReference type="ARBA" id="ARBA00022572"/>
    </source>
</evidence>
<keyword evidence="10" id="KW-0325">Glycoprotein</keyword>
<keyword evidence="13" id="KW-0245">EGF-like domain</keyword>
<evidence type="ECO:0000259" key="17">
    <source>
        <dbReference type="PROSITE" id="PS50026"/>
    </source>
</evidence>
<evidence type="ECO:0000256" key="16">
    <source>
        <dbReference type="SAM" id="MobiDB-lite"/>
    </source>
</evidence>
<keyword evidence="8 15" id="KW-0720">Serine protease</keyword>
<evidence type="ECO:0000259" key="19">
    <source>
        <dbReference type="PROSITE" id="PS50240"/>
    </source>
</evidence>
<dbReference type="InterPro" id="IPR013806">
    <property type="entry name" value="Kringle-like"/>
</dbReference>
<feature type="domain" description="Kringle" evidence="18">
    <location>
        <begin position="346"/>
        <end position="428"/>
    </location>
</feature>
<evidence type="ECO:0000256" key="2">
    <source>
        <dbReference type="ARBA" id="ARBA00004239"/>
    </source>
</evidence>
<dbReference type="SMART" id="SM00181">
    <property type="entry name" value="EGF"/>
    <property type="match status" value="1"/>
</dbReference>
<dbReference type="Proteomes" id="UP001166093">
    <property type="component" value="Unassembled WGS sequence"/>
</dbReference>
<dbReference type="InterPro" id="IPR000742">
    <property type="entry name" value="EGF"/>
</dbReference>
<feature type="region of interest" description="Disordered" evidence="16">
    <location>
        <begin position="61"/>
        <end position="89"/>
    </location>
</feature>
<feature type="disulfide bond" evidence="13">
    <location>
        <begin position="241"/>
        <end position="250"/>
    </location>
</feature>
<dbReference type="SUPFAM" id="SSF50494">
    <property type="entry name" value="Trypsin-like serine proteases"/>
    <property type="match status" value="1"/>
</dbReference>
<dbReference type="PROSITE" id="PS00135">
    <property type="entry name" value="TRYPSIN_SER"/>
    <property type="match status" value="1"/>
</dbReference>
<keyword evidence="3" id="KW-0964">Secreted</keyword>
<keyword evidence="6" id="KW-0732">Signal</keyword>
<dbReference type="PRINTS" id="PR00722">
    <property type="entry name" value="CHYMOTRYPSIN"/>
</dbReference>
<dbReference type="PRINTS" id="PR00018">
    <property type="entry name" value="KRINGLE"/>
</dbReference>
<dbReference type="PROSITE" id="PS50026">
    <property type="entry name" value="EGF_3"/>
    <property type="match status" value="1"/>
</dbReference>
<evidence type="ECO:0000313" key="21">
    <source>
        <dbReference type="Proteomes" id="UP001166093"/>
    </source>
</evidence>
<dbReference type="PROSITE" id="PS50240">
    <property type="entry name" value="TRYPSIN_DOM"/>
    <property type="match status" value="1"/>
</dbReference>
<feature type="compositionally biased region" description="Basic and acidic residues" evidence="16">
    <location>
        <begin position="72"/>
        <end position="83"/>
    </location>
</feature>
<feature type="non-terminal residue" evidence="20">
    <location>
        <position position="1"/>
    </location>
</feature>
<dbReference type="Gene3D" id="2.10.70.10">
    <property type="entry name" value="Complement Module, domain 1"/>
    <property type="match status" value="1"/>
</dbReference>
<evidence type="ECO:0000256" key="11">
    <source>
        <dbReference type="ARBA" id="ARBA00023202"/>
    </source>
</evidence>
<comment type="caution">
    <text evidence="20">The sequence shown here is derived from an EMBL/GenBank/DDBJ whole genome shotgun (WGS) entry which is preliminary data.</text>
</comment>
<sequence length="714" mass="79096">MLNFLSAAALLSTEVIPLKRAGGTASYSVLNALDCLQPATGWYQSSRGFAAAGEWHSEAGEQRYIPLPSSQREAEKDKRRGPEQSESDSPLFNVRFDLIDCESARPIMRHPLGERGTDSPRQTDRLTGGGESLVESKMALLWFLVALGVLSSSLGDEESLVRKRRGTRKFREHCKDWLSTEVHSQGETWLRWHGRSVEYCRCANGNSRCHAVPVVECSRTRCYNGGSCKQALYSPEFICSCPSGFMGPQCEIDTAEKCVTGRGGGYRGTWAQSQSSIDCLNWNSSILIDKKYNARRNDALQLGLGNHNYCRNPDNDTAPWCHVYKNKQLVWEFCSVPSCAQGNLAECYAGTGSSYRGSRSSSRTGARCLSWDSSALAKKAYTAWRADARQLGLGSHNHCRNPDNDIKPWCHVYRGRALTWEHCDLPKCVGHLGSSSTVGSPGLLSGDGNAVESCGERLAPVSQYRIKGGQVSSITSHPWQAALFVYNRHTRADSYFCGGVLIGSCWLLSAAHCFEEQFHPDRLKVVMGRTYRLQNSTNEQIFRVEKYFIHEQYDGETFDNDIVLVKLMSDSGACALETSFVRPVCLPDPGLSLPDWSECEISGYGKEEEFSAFYSERLKEGHVRLWPSRDCTSDRLSGRLVTENMLCAGHMREPDDACKGDSGGPLVCSSGGRMNLIGIISWGDGCGKKDTPGVYTRVSKYLGWINGKISQETR</sequence>
<dbReference type="PROSITE" id="PS00021">
    <property type="entry name" value="KRINGLE_1"/>
    <property type="match status" value="1"/>
</dbReference>
<dbReference type="InterPro" id="IPR050127">
    <property type="entry name" value="Serine_Proteases_S1"/>
</dbReference>
<name>A0ABS2YDJ4_POLSP</name>
<comment type="caution">
    <text evidence="13">Lacks conserved residue(s) required for the propagation of feature annotation.</text>
</comment>
<protein>
    <submittedName>
        <fullName evidence="20">TPA protein</fullName>
    </submittedName>
</protein>
<comment type="catalytic activity">
    <reaction evidence="12">
        <text>Preferential cleavage: Arg-|-Xaa, Lys-|-Xaa.</text>
        <dbReference type="EC" id="3.4.21.4"/>
    </reaction>
</comment>
<keyword evidence="7 15" id="KW-0378">Hydrolase</keyword>
<comment type="catalytic activity">
    <reaction evidence="1">
        <text>Specific cleavage of Arg-|-Val bond in plasminogen to form plasmin.</text>
        <dbReference type="EC" id="3.4.21.68"/>
    </reaction>
</comment>
<dbReference type="Gene3D" id="2.10.25.10">
    <property type="entry name" value="Laminin"/>
    <property type="match status" value="1"/>
</dbReference>
<dbReference type="SUPFAM" id="SSF57603">
    <property type="entry name" value="FnI-like domain"/>
    <property type="match status" value="1"/>
</dbReference>
<dbReference type="SUPFAM" id="SSF57440">
    <property type="entry name" value="Kringle-like"/>
    <property type="match status" value="2"/>
</dbReference>
<evidence type="ECO:0000256" key="1">
    <source>
        <dbReference type="ARBA" id="ARBA00001538"/>
    </source>
</evidence>
<organism evidence="20 21">
    <name type="scientific">Polyodon spathula</name>
    <name type="common">North American paddlefish</name>
    <name type="synonym">Squalus spathula</name>
    <dbReference type="NCBI Taxonomy" id="7913"/>
    <lineage>
        <taxon>Eukaryota</taxon>
        <taxon>Metazoa</taxon>
        <taxon>Chordata</taxon>
        <taxon>Craniata</taxon>
        <taxon>Vertebrata</taxon>
        <taxon>Euteleostomi</taxon>
        <taxon>Actinopterygii</taxon>
        <taxon>Chondrostei</taxon>
        <taxon>Acipenseriformes</taxon>
        <taxon>Polyodontidae</taxon>
        <taxon>Polyodon</taxon>
    </lineage>
</organism>
<dbReference type="InterPro" id="IPR043504">
    <property type="entry name" value="Peptidase_S1_PA_chymotrypsin"/>
</dbReference>
<dbReference type="EMBL" id="JAAWVQ010139883">
    <property type="protein sequence ID" value="MBN3284780.1"/>
    <property type="molecule type" value="Genomic_DNA"/>
</dbReference>